<dbReference type="InterPro" id="IPR051709">
    <property type="entry name" value="Ub-ligase/GTPase-reg"/>
</dbReference>
<dbReference type="PANTHER" id="PTHR45622:SF70">
    <property type="entry name" value="SECRETION-REGULATING GUANINE NUCLEOTIDE EXCHANGE FACTOR"/>
    <property type="match status" value="1"/>
</dbReference>
<gene>
    <name evidence="4" type="primary">Rcbtb1</name>
    <name evidence="4" type="ORF">SNEC2469_LOCUS10651</name>
</gene>
<dbReference type="Proteomes" id="UP000601435">
    <property type="component" value="Unassembled WGS sequence"/>
</dbReference>
<name>A0A812QHL1_9DINO</name>
<dbReference type="EMBL" id="CAJNJA010016975">
    <property type="protein sequence ID" value="CAE7391738.1"/>
    <property type="molecule type" value="Genomic_DNA"/>
</dbReference>
<feature type="compositionally biased region" description="Low complexity" evidence="3">
    <location>
        <begin position="349"/>
        <end position="367"/>
    </location>
</feature>
<dbReference type="Pfam" id="PF00415">
    <property type="entry name" value="RCC1"/>
    <property type="match status" value="1"/>
</dbReference>
<feature type="region of interest" description="Disordered" evidence="3">
    <location>
        <begin position="349"/>
        <end position="378"/>
    </location>
</feature>
<evidence type="ECO:0000313" key="5">
    <source>
        <dbReference type="Proteomes" id="UP000601435"/>
    </source>
</evidence>
<sequence length="442" mass="48050">MVMCFICERQWDATEGILGEETELPGGGEVAEVSAAGVRVKRDFGMLGQEKMLTQDLLPFLDVDAGAASVRLGERVGASAQRSVVSRPAAALEDPLETASGGHFVAFEFDHWDLGRLLDEQAAWRHRFRDGPSESSLKAVFARRGLRLDDGTVKCWGYNNQGQLGLGTTEQMGDGTSEMGDYLPAVLDDGTVKCWGFNSYGQLGLGTTDSMGDGSHEMGDYLPAVSLGTGRSAVEVAAGACARLDDGSVKCWGRNRHGQLGLGTTDNMGDGSSEMGDYLPAVSLGTGRSAVELAPGDTHTCARLDDGAVKCWGYNLRGELGLGTTDYMGDGSNEMADHLPPIDIIMPTTTTTTSKTSTSSTTGTSSTSHHKHEHQRQHIPNQLHLYNRHHKYDHIQLYQHLNSDLHDIHPDNHQQPQQQYNHHKYEHLHIICLANQQDHNDA</sequence>
<dbReference type="AlphaFoldDB" id="A0A812QHL1"/>
<dbReference type="InterPro" id="IPR000408">
    <property type="entry name" value="Reg_chr_condens"/>
</dbReference>
<proteinExistence type="predicted"/>
<dbReference type="OrthoDB" id="10256179at2759"/>
<evidence type="ECO:0000313" key="4">
    <source>
        <dbReference type="EMBL" id="CAE7391738.1"/>
    </source>
</evidence>
<evidence type="ECO:0000256" key="3">
    <source>
        <dbReference type="SAM" id="MobiDB-lite"/>
    </source>
</evidence>
<dbReference type="PANTHER" id="PTHR45622">
    <property type="entry name" value="UBIQUITIN-PROTEIN LIGASE E3A-RELATED"/>
    <property type="match status" value="1"/>
</dbReference>
<organism evidence="4 5">
    <name type="scientific">Symbiodinium necroappetens</name>
    <dbReference type="NCBI Taxonomy" id="1628268"/>
    <lineage>
        <taxon>Eukaryota</taxon>
        <taxon>Sar</taxon>
        <taxon>Alveolata</taxon>
        <taxon>Dinophyceae</taxon>
        <taxon>Suessiales</taxon>
        <taxon>Symbiodiniaceae</taxon>
        <taxon>Symbiodinium</taxon>
    </lineage>
</organism>
<dbReference type="Pfam" id="PF13540">
    <property type="entry name" value="RCC1_2"/>
    <property type="match status" value="2"/>
</dbReference>
<keyword evidence="1" id="KW-0677">Repeat</keyword>
<dbReference type="GO" id="GO:0005737">
    <property type="term" value="C:cytoplasm"/>
    <property type="evidence" value="ECO:0007669"/>
    <property type="project" value="TreeGrafter"/>
</dbReference>
<evidence type="ECO:0000256" key="1">
    <source>
        <dbReference type="ARBA" id="ARBA00022737"/>
    </source>
</evidence>
<dbReference type="InterPro" id="IPR009091">
    <property type="entry name" value="RCC1/BLIP-II"/>
</dbReference>
<protein>
    <submittedName>
        <fullName evidence="4">Rcbtb1 protein</fullName>
    </submittedName>
</protein>
<accession>A0A812QHL1</accession>
<feature type="repeat" description="RCC1" evidence="2">
    <location>
        <begin position="190"/>
        <end position="239"/>
    </location>
</feature>
<keyword evidence="5" id="KW-1185">Reference proteome</keyword>
<reference evidence="4" key="1">
    <citation type="submission" date="2021-02" db="EMBL/GenBank/DDBJ databases">
        <authorList>
            <person name="Dougan E. K."/>
            <person name="Rhodes N."/>
            <person name="Thang M."/>
            <person name="Chan C."/>
        </authorList>
    </citation>
    <scope>NUCLEOTIDE SEQUENCE</scope>
</reference>
<dbReference type="Gene3D" id="2.130.10.30">
    <property type="entry name" value="Regulator of chromosome condensation 1/beta-lactamase-inhibitor protein II"/>
    <property type="match status" value="1"/>
</dbReference>
<evidence type="ECO:0000256" key="2">
    <source>
        <dbReference type="PROSITE-ProRule" id="PRU00235"/>
    </source>
</evidence>
<dbReference type="PROSITE" id="PS50012">
    <property type="entry name" value="RCC1_3"/>
    <property type="match status" value="2"/>
</dbReference>
<comment type="caution">
    <text evidence="4">The sequence shown here is derived from an EMBL/GenBank/DDBJ whole genome shotgun (WGS) entry which is preliminary data.</text>
</comment>
<dbReference type="SUPFAM" id="SSF50985">
    <property type="entry name" value="RCC1/BLIP-II"/>
    <property type="match status" value="1"/>
</dbReference>
<feature type="repeat" description="RCC1" evidence="2">
    <location>
        <begin position="247"/>
        <end position="306"/>
    </location>
</feature>
<feature type="compositionally biased region" description="Basic residues" evidence="3">
    <location>
        <begin position="368"/>
        <end position="377"/>
    </location>
</feature>